<dbReference type="OrthoDB" id="1063910at2"/>
<evidence type="ECO:0000256" key="2">
    <source>
        <dbReference type="ARBA" id="ARBA00022150"/>
    </source>
</evidence>
<evidence type="ECO:0000256" key="4">
    <source>
        <dbReference type="ARBA" id="ARBA00022759"/>
    </source>
</evidence>
<evidence type="ECO:0000313" key="12">
    <source>
        <dbReference type="Proteomes" id="UP000318995"/>
    </source>
</evidence>
<evidence type="ECO:0000256" key="8">
    <source>
        <dbReference type="ARBA" id="ARBA00033183"/>
    </source>
</evidence>
<dbReference type="Proteomes" id="UP000318995">
    <property type="component" value="Unassembled WGS sequence"/>
</dbReference>
<dbReference type="EMBL" id="SJPH01000012">
    <property type="protein sequence ID" value="TWT40213.1"/>
    <property type="molecule type" value="Genomic_DNA"/>
</dbReference>
<evidence type="ECO:0000256" key="9">
    <source>
        <dbReference type="SAM" id="MobiDB-lite"/>
    </source>
</evidence>
<sequence length="246" mass="26634">MKVNQLVDVIRVAGTITVETGLHIGGSQDVMEISGLDNPIIKNPVNAEPYIPGSSLKGRMRSLAEWHYGELPTDGEVTKPDLREEAVVHKVFGVPASKADEPAYRRGPTRLIVRDAPLAEKSRTEFVQFGRPLVEVKSENSINRLSSMANPRPIERVLPGVEFDLELLFRVFDIDGDNGAADRKLFDEVVLLALALVQADALGGGGSRGCGKVRFKLQKSDKTGSGPLTLPNLFGDNHEEQGGNAA</sequence>
<accession>A0A5C5VQ95</accession>
<dbReference type="InterPro" id="IPR052216">
    <property type="entry name" value="CRISPR_Csm3_endoribonuclease"/>
</dbReference>
<evidence type="ECO:0000256" key="5">
    <source>
        <dbReference type="ARBA" id="ARBA00022801"/>
    </source>
</evidence>
<proteinExistence type="inferred from homology"/>
<dbReference type="PANTHER" id="PTHR35579:SF3">
    <property type="entry name" value="CRISPR SYSTEM CMS ENDORIBONUCLEASE CSM3"/>
    <property type="match status" value="1"/>
</dbReference>
<keyword evidence="12" id="KW-1185">Reference proteome</keyword>
<dbReference type="Pfam" id="PF03787">
    <property type="entry name" value="RAMPs"/>
    <property type="match status" value="1"/>
</dbReference>
<comment type="similarity">
    <text evidence="1">Belongs to the CRISPR-associated Csm3 family.</text>
</comment>
<keyword evidence="4" id="KW-0255">Endonuclease</keyword>
<evidence type="ECO:0000256" key="7">
    <source>
        <dbReference type="ARBA" id="ARBA00023118"/>
    </source>
</evidence>
<keyword evidence="5" id="KW-0378">Hydrolase</keyword>
<feature type="region of interest" description="Disordered" evidence="9">
    <location>
        <begin position="224"/>
        <end position="246"/>
    </location>
</feature>
<keyword evidence="6" id="KW-0694">RNA-binding</keyword>
<name>A0A5C5VQ95_9BACT</name>
<dbReference type="NCBIfam" id="TIGR02582">
    <property type="entry name" value="cas7_TM1809"/>
    <property type="match status" value="1"/>
</dbReference>
<feature type="domain" description="CRISPR type III-associated protein" evidence="10">
    <location>
        <begin position="15"/>
        <end position="214"/>
    </location>
</feature>
<dbReference type="GO" id="GO:0004519">
    <property type="term" value="F:endonuclease activity"/>
    <property type="evidence" value="ECO:0007669"/>
    <property type="project" value="UniProtKB-KW"/>
</dbReference>
<dbReference type="GO" id="GO:0051607">
    <property type="term" value="P:defense response to virus"/>
    <property type="evidence" value="ECO:0007669"/>
    <property type="project" value="UniProtKB-KW"/>
</dbReference>
<protein>
    <recommendedName>
        <fullName evidence="2">CRISPR system Cms endoribonuclease Csm3</fullName>
    </recommendedName>
    <alternativeName>
        <fullName evidence="8">CRISPR type III A-associated RAMP protein Csm3</fullName>
    </alternativeName>
</protein>
<keyword evidence="3" id="KW-0540">Nuclease</keyword>
<dbReference type="PANTHER" id="PTHR35579">
    <property type="entry name" value="CRISPR SYSTEM CMS ENDORIBONUCLEASE CSM3"/>
    <property type="match status" value="1"/>
</dbReference>
<evidence type="ECO:0000313" key="11">
    <source>
        <dbReference type="EMBL" id="TWT40213.1"/>
    </source>
</evidence>
<evidence type="ECO:0000256" key="3">
    <source>
        <dbReference type="ARBA" id="ARBA00022722"/>
    </source>
</evidence>
<dbReference type="GO" id="GO:0003723">
    <property type="term" value="F:RNA binding"/>
    <property type="evidence" value="ECO:0007669"/>
    <property type="project" value="UniProtKB-KW"/>
</dbReference>
<feature type="compositionally biased region" description="Basic and acidic residues" evidence="9">
    <location>
        <begin position="236"/>
        <end position="246"/>
    </location>
</feature>
<dbReference type="GO" id="GO:0016787">
    <property type="term" value="F:hydrolase activity"/>
    <property type="evidence" value="ECO:0007669"/>
    <property type="project" value="UniProtKB-KW"/>
</dbReference>
<dbReference type="InterPro" id="IPR005537">
    <property type="entry name" value="RAMP_III_fam"/>
</dbReference>
<evidence type="ECO:0000259" key="10">
    <source>
        <dbReference type="Pfam" id="PF03787"/>
    </source>
</evidence>
<reference evidence="11 12" key="1">
    <citation type="submission" date="2019-02" db="EMBL/GenBank/DDBJ databases">
        <title>Deep-cultivation of Planctomycetes and their phenomic and genomic characterization uncovers novel biology.</title>
        <authorList>
            <person name="Wiegand S."/>
            <person name="Jogler M."/>
            <person name="Boedeker C."/>
            <person name="Pinto D."/>
            <person name="Vollmers J."/>
            <person name="Rivas-Marin E."/>
            <person name="Kohn T."/>
            <person name="Peeters S.H."/>
            <person name="Heuer A."/>
            <person name="Rast P."/>
            <person name="Oberbeckmann S."/>
            <person name="Bunk B."/>
            <person name="Jeske O."/>
            <person name="Meyerdierks A."/>
            <person name="Storesund J.E."/>
            <person name="Kallscheuer N."/>
            <person name="Luecker S."/>
            <person name="Lage O.M."/>
            <person name="Pohl T."/>
            <person name="Merkel B.J."/>
            <person name="Hornburger P."/>
            <person name="Mueller R.-W."/>
            <person name="Bruemmer F."/>
            <person name="Labrenz M."/>
            <person name="Spormann A.M."/>
            <person name="Op Den Camp H."/>
            <person name="Overmann J."/>
            <person name="Amann R."/>
            <person name="Jetten M.S.M."/>
            <person name="Mascher T."/>
            <person name="Medema M.H."/>
            <person name="Devos D.P."/>
            <person name="Kaster A.-K."/>
            <person name="Ovreas L."/>
            <person name="Rohde M."/>
            <person name="Galperin M.Y."/>
            <person name="Jogler C."/>
        </authorList>
    </citation>
    <scope>NUCLEOTIDE SEQUENCE [LARGE SCALE GENOMIC DNA]</scope>
    <source>
        <strain evidence="11 12">Pla111</strain>
    </source>
</reference>
<organism evidence="11 12">
    <name type="scientific">Botrimarina hoheduenensis</name>
    <dbReference type="NCBI Taxonomy" id="2528000"/>
    <lineage>
        <taxon>Bacteria</taxon>
        <taxon>Pseudomonadati</taxon>
        <taxon>Planctomycetota</taxon>
        <taxon>Planctomycetia</taxon>
        <taxon>Pirellulales</taxon>
        <taxon>Lacipirellulaceae</taxon>
        <taxon>Botrimarina</taxon>
    </lineage>
</organism>
<evidence type="ECO:0000256" key="6">
    <source>
        <dbReference type="ARBA" id="ARBA00022884"/>
    </source>
</evidence>
<dbReference type="RefSeq" id="WP_146575536.1">
    <property type="nucleotide sequence ID" value="NZ_SJPH01000012.1"/>
</dbReference>
<comment type="caution">
    <text evidence="11">The sequence shown here is derived from an EMBL/GenBank/DDBJ whole genome shotgun (WGS) entry which is preliminary data.</text>
</comment>
<keyword evidence="7" id="KW-0051">Antiviral defense</keyword>
<dbReference type="AlphaFoldDB" id="A0A5C5VQ95"/>
<dbReference type="InterPro" id="IPR013412">
    <property type="entry name" value="CRISPR-assoc_RAMP_Csm3"/>
</dbReference>
<gene>
    <name evidence="11" type="ORF">Pla111_33440</name>
</gene>
<evidence type="ECO:0000256" key="1">
    <source>
        <dbReference type="ARBA" id="ARBA00006342"/>
    </source>
</evidence>